<dbReference type="CDD" id="cd06261">
    <property type="entry name" value="TM_PBP2"/>
    <property type="match status" value="1"/>
</dbReference>
<evidence type="ECO:0000256" key="4">
    <source>
        <dbReference type="ARBA" id="ARBA00022692"/>
    </source>
</evidence>
<keyword evidence="2 7" id="KW-0813">Transport</keyword>
<dbReference type="OrthoDB" id="18784at2157"/>
<dbReference type="PANTHER" id="PTHR30193">
    <property type="entry name" value="ABC TRANSPORTER PERMEASE PROTEIN"/>
    <property type="match status" value="1"/>
</dbReference>
<evidence type="ECO:0000259" key="8">
    <source>
        <dbReference type="PROSITE" id="PS50928"/>
    </source>
</evidence>
<dbReference type="SUPFAM" id="SSF161098">
    <property type="entry name" value="MetI-like"/>
    <property type="match status" value="1"/>
</dbReference>
<keyword evidence="10" id="KW-1185">Reference proteome</keyword>
<comment type="subcellular location">
    <subcellularLocation>
        <location evidence="1 7">Cell membrane</location>
        <topology evidence="1 7">Multi-pass membrane protein</topology>
    </subcellularLocation>
</comment>
<sequence>MSTVSDVAQRFKESDLASVLEENSSAALVLPGLLLWSMFMLLPMMYIFVLSLTNARPANIFVGNNRLLGLVPLGEADIIGLENYIELLFSIDAANSIQNGAYGAVFDLFLSDPIAVFNYPFWNSFLVTWAFVIVSVTGKVLLGIAIAMIMTGNRVRGKRYLRGIIIMPMGVPVIFSILIWRFVFSNARFGLMNQFLIGIGAVDEAVPWLTDRWLAFSGYVVTEMWLAYPFMVLITVSALQNVNGDLLDAAEVDGAGFFSRMRHVILPSIKRPVMFGTILTSAASFQQFLIPWVFNSGGPSRENELLLVYAYREAFAFSAYGKGAAISLTALFFIGMFMWVAVKRGNLAEEAGES</sequence>
<keyword evidence="6 7" id="KW-0472">Membrane</keyword>
<dbReference type="KEGG" id="hsn:DV733_09010"/>
<protein>
    <submittedName>
        <fullName evidence="9">Sugar ABC transporter permease</fullName>
    </submittedName>
</protein>
<dbReference type="Gene3D" id="1.10.3720.10">
    <property type="entry name" value="MetI-like"/>
    <property type="match status" value="1"/>
</dbReference>
<gene>
    <name evidence="9" type="ORF">DV733_09010</name>
</gene>
<feature type="transmembrane region" description="Helical" evidence="7">
    <location>
        <begin position="160"/>
        <end position="183"/>
    </location>
</feature>
<dbReference type="InterPro" id="IPR035906">
    <property type="entry name" value="MetI-like_sf"/>
</dbReference>
<organism evidence="9 10">
    <name type="scientific">Halapricum salinum</name>
    <dbReference type="NCBI Taxonomy" id="1457250"/>
    <lineage>
        <taxon>Archaea</taxon>
        <taxon>Methanobacteriati</taxon>
        <taxon>Methanobacteriota</taxon>
        <taxon>Stenosarchaea group</taxon>
        <taxon>Halobacteria</taxon>
        <taxon>Halobacteriales</taxon>
        <taxon>Haloarculaceae</taxon>
        <taxon>Halapricum</taxon>
    </lineage>
</organism>
<accession>A0A4D6HBJ6</accession>
<dbReference type="GO" id="GO:0005886">
    <property type="term" value="C:plasma membrane"/>
    <property type="evidence" value="ECO:0007669"/>
    <property type="project" value="UniProtKB-SubCell"/>
</dbReference>
<evidence type="ECO:0000256" key="6">
    <source>
        <dbReference type="ARBA" id="ARBA00023136"/>
    </source>
</evidence>
<evidence type="ECO:0000256" key="1">
    <source>
        <dbReference type="ARBA" id="ARBA00004651"/>
    </source>
</evidence>
<evidence type="ECO:0000313" key="10">
    <source>
        <dbReference type="Proteomes" id="UP000296706"/>
    </source>
</evidence>
<feature type="transmembrane region" description="Helical" evidence="7">
    <location>
        <begin position="272"/>
        <end position="294"/>
    </location>
</feature>
<evidence type="ECO:0000256" key="3">
    <source>
        <dbReference type="ARBA" id="ARBA00022475"/>
    </source>
</evidence>
<feature type="transmembrane region" description="Helical" evidence="7">
    <location>
        <begin position="126"/>
        <end position="148"/>
    </location>
</feature>
<keyword evidence="4 7" id="KW-0812">Transmembrane</keyword>
<dbReference type="Proteomes" id="UP000296706">
    <property type="component" value="Chromosome"/>
</dbReference>
<dbReference type="Pfam" id="PF00528">
    <property type="entry name" value="BPD_transp_1"/>
    <property type="match status" value="1"/>
</dbReference>
<dbReference type="AlphaFoldDB" id="A0A4D6HBJ6"/>
<dbReference type="RefSeq" id="WP_049995017.1">
    <property type="nucleotide sequence ID" value="NZ_CP031310.1"/>
</dbReference>
<reference evidence="9 10" key="1">
    <citation type="journal article" date="2019" name="Nat. Commun.">
        <title>A new type of DNA phosphorothioation-based antiviral system in archaea.</title>
        <authorList>
            <person name="Xiong L."/>
            <person name="Liu S."/>
            <person name="Chen S."/>
            <person name="Xiao Y."/>
            <person name="Zhu B."/>
            <person name="Gao Y."/>
            <person name="Zhang Y."/>
            <person name="Chen B."/>
            <person name="Luo J."/>
            <person name="Deng Z."/>
            <person name="Chen X."/>
            <person name="Wang L."/>
            <person name="Chen S."/>
        </authorList>
    </citation>
    <scope>NUCLEOTIDE SEQUENCE [LARGE SCALE GENOMIC DNA]</scope>
    <source>
        <strain evidence="9 10">CBA1105</strain>
    </source>
</reference>
<dbReference type="EMBL" id="CP031310">
    <property type="protein sequence ID" value="QCC51373.1"/>
    <property type="molecule type" value="Genomic_DNA"/>
</dbReference>
<proteinExistence type="inferred from homology"/>
<evidence type="ECO:0000256" key="5">
    <source>
        <dbReference type="ARBA" id="ARBA00022989"/>
    </source>
</evidence>
<keyword evidence="5 7" id="KW-1133">Transmembrane helix</keyword>
<dbReference type="STRING" id="1457250.GCA_000755225_01100"/>
<feature type="transmembrane region" description="Helical" evidence="7">
    <location>
        <begin position="28"/>
        <end position="49"/>
    </location>
</feature>
<name>A0A4D6HBJ6_9EURY</name>
<dbReference type="GeneID" id="39847999"/>
<dbReference type="GO" id="GO:0055085">
    <property type="term" value="P:transmembrane transport"/>
    <property type="evidence" value="ECO:0007669"/>
    <property type="project" value="InterPro"/>
</dbReference>
<feature type="transmembrane region" description="Helical" evidence="7">
    <location>
        <begin position="314"/>
        <end position="340"/>
    </location>
</feature>
<evidence type="ECO:0000256" key="7">
    <source>
        <dbReference type="RuleBase" id="RU363032"/>
    </source>
</evidence>
<keyword evidence="3" id="KW-1003">Cell membrane</keyword>
<dbReference type="PANTHER" id="PTHR30193:SF37">
    <property type="entry name" value="INNER MEMBRANE ABC TRANSPORTER PERMEASE PROTEIN YCJO"/>
    <property type="match status" value="1"/>
</dbReference>
<dbReference type="InterPro" id="IPR000515">
    <property type="entry name" value="MetI-like"/>
</dbReference>
<feature type="domain" description="ABC transmembrane type-1" evidence="8">
    <location>
        <begin position="125"/>
        <end position="341"/>
    </location>
</feature>
<evidence type="ECO:0000256" key="2">
    <source>
        <dbReference type="ARBA" id="ARBA00022448"/>
    </source>
</evidence>
<dbReference type="InterPro" id="IPR051393">
    <property type="entry name" value="ABC_transporter_permease"/>
</dbReference>
<comment type="similarity">
    <text evidence="7">Belongs to the binding-protein-dependent transport system permease family.</text>
</comment>
<evidence type="ECO:0000313" key="9">
    <source>
        <dbReference type="EMBL" id="QCC51373.1"/>
    </source>
</evidence>
<feature type="transmembrane region" description="Helical" evidence="7">
    <location>
        <begin position="213"/>
        <end position="236"/>
    </location>
</feature>
<dbReference type="PROSITE" id="PS50928">
    <property type="entry name" value="ABC_TM1"/>
    <property type="match status" value="1"/>
</dbReference>